<accession>A0A1H8Z8H6</accession>
<organism evidence="1 2">
    <name type="scientific">Flavobacterium urocaniciphilum</name>
    <dbReference type="NCBI Taxonomy" id="1299341"/>
    <lineage>
        <taxon>Bacteria</taxon>
        <taxon>Pseudomonadati</taxon>
        <taxon>Bacteroidota</taxon>
        <taxon>Flavobacteriia</taxon>
        <taxon>Flavobacteriales</taxon>
        <taxon>Flavobacteriaceae</taxon>
        <taxon>Flavobacterium</taxon>
    </lineage>
</organism>
<dbReference type="RefSeq" id="WP_091464811.1">
    <property type="nucleotide sequence ID" value="NZ_FOEI01000001.1"/>
</dbReference>
<dbReference type="PROSITE" id="PS51257">
    <property type="entry name" value="PROKAR_LIPOPROTEIN"/>
    <property type="match status" value="1"/>
</dbReference>
<evidence type="ECO:0000313" key="1">
    <source>
        <dbReference type="EMBL" id="SEP60759.1"/>
    </source>
</evidence>
<name>A0A1H8Z8H6_9FLAO</name>
<proteinExistence type="predicted"/>
<reference evidence="1 2" key="1">
    <citation type="submission" date="2016-10" db="EMBL/GenBank/DDBJ databases">
        <authorList>
            <person name="de Groot N.N."/>
        </authorList>
    </citation>
    <scope>NUCLEOTIDE SEQUENCE [LARGE SCALE GENOMIC DNA]</scope>
    <source>
        <strain evidence="1 2">DSM 27078</strain>
    </source>
</reference>
<dbReference type="AlphaFoldDB" id="A0A1H8Z8H6"/>
<dbReference type="STRING" id="1299341.SAMN05444005_101556"/>
<dbReference type="Proteomes" id="UP000198648">
    <property type="component" value="Unassembled WGS sequence"/>
</dbReference>
<dbReference type="EMBL" id="FOEI01000001">
    <property type="protein sequence ID" value="SEP60759.1"/>
    <property type="molecule type" value="Genomic_DNA"/>
</dbReference>
<evidence type="ECO:0000313" key="2">
    <source>
        <dbReference type="Proteomes" id="UP000198648"/>
    </source>
</evidence>
<sequence length="218" mass="25255">MKYLLSFLLFLSILFLSCDREYDGENRIQFKGKIINEFNQPLANQSIKVYSSYDDNYTEIDRIGIGNTDSNGNYSILIPQSKHDGHYNVYINEEVTSTSELTNTTFVNIKNISILNYSMQLPTAKLFLKANLSNLNLTFNNTTSQKSLEEVQFIGEIANEWITFEDEMPSNEYLKKVKKNQTIEVKYKVYNYATQTSTIFSEFIIIGNSENIYHTIIF</sequence>
<gene>
    <name evidence="1" type="ORF">SAMN05444005_101556</name>
</gene>
<protein>
    <submittedName>
        <fullName evidence="1">Uncharacterized protein</fullName>
    </submittedName>
</protein>
<keyword evidence="2" id="KW-1185">Reference proteome</keyword>